<dbReference type="PANTHER" id="PTHR43857">
    <property type="entry name" value="BLR7761 PROTEIN"/>
    <property type="match status" value="1"/>
</dbReference>
<comment type="caution">
    <text evidence="2">The sequence shown here is derived from an EMBL/GenBank/DDBJ whole genome shotgun (WGS) entry which is preliminary data.</text>
</comment>
<organism evidence="2 3">
    <name type="scientific">Longispora fulva</name>
    <dbReference type="NCBI Taxonomy" id="619741"/>
    <lineage>
        <taxon>Bacteria</taxon>
        <taxon>Bacillati</taxon>
        <taxon>Actinomycetota</taxon>
        <taxon>Actinomycetes</taxon>
        <taxon>Micromonosporales</taxon>
        <taxon>Micromonosporaceae</taxon>
        <taxon>Longispora</taxon>
    </lineage>
</organism>
<dbReference type="EMBL" id="JADOUF010000001">
    <property type="protein sequence ID" value="MBG6141220.1"/>
    <property type="molecule type" value="Genomic_DNA"/>
</dbReference>
<keyword evidence="3" id="KW-1185">Reference proteome</keyword>
<evidence type="ECO:0000256" key="1">
    <source>
        <dbReference type="SAM" id="MobiDB-lite"/>
    </source>
</evidence>
<protein>
    <submittedName>
        <fullName evidence="2">Enamine deaminase RidA (YjgF/YER057c/UK114 family)</fullName>
    </submittedName>
</protein>
<sequence>MSVERLTTGGPWESLYGYARAVKAGPWIVTAGCTATVQGDVRCVGDPAGQTKEAFRIALDAIVDAGASVGDVVRTRMYITDPMHADAVGRAHGELFGVVKPAATVVVTRLLHPEQLVQVEVEAYHPEEPTAPERAGWRDSAGLSADDPGNDGLSAPGDLLLEGLL</sequence>
<evidence type="ECO:0000313" key="2">
    <source>
        <dbReference type="EMBL" id="MBG6141220.1"/>
    </source>
</evidence>
<feature type="region of interest" description="Disordered" evidence="1">
    <location>
        <begin position="124"/>
        <end position="158"/>
    </location>
</feature>
<dbReference type="SUPFAM" id="SSF55298">
    <property type="entry name" value="YjgF-like"/>
    <property type="match status" value="1"/>
</dbReference>
<dbReference type="InterPro" id="IPR006175">
    <property type="entry name" value="YjgF/YER057c/UK114"/>
</dbReference>
<dbReference type="Gene3D" id="3.30.1330.40">
    <property type="entry name" value="RutC-like"/>
    <property type="match status" value="1"/>
</dbReference>
<gene>
    <name evidence="2" type="ORF">IW245_007414</name>
</gene>
<reference evidence="2" key="1">
    <citation type="submission" date="2020-11" db="EMBL/GenBank/DDBJ databases">
        <title>Sequencing the genomes of 1000 actinobacteria strains.</title>
        <authorList>
            <person name="Klenk H.-P."/>
        </authorList>
    </citation>
    <scope>NUCLEOTIDE SEQUENCE</scope>
    <source>
        <strain evidence="2">DSM 45356</strain>
    </source>
</reference>
<accession>A0A8J7GNR3</accession>
<proteinExistence type="predicted"/>
<dbReference type="InterPro" id="IPR035959">
    <property type="entry name" value="RutC-like_sf"/>
</dbReference>
<dbReference type="PANTHER" id="PTHR43857:SF1">
    <property type="entry name" value="YJGH FAMILY PROTEIN"/>
    <property type="match status" value="1"/>
</dbReference>
<name>A0A8J7GNR3_9ACTN</name>
<dbReference type="Proteomes" id="UP000622552">
    <property type="component" value="Unassembled WGS sequence"/>
</dbReference>
<dbReference type="AlphaFoldDB" id="A0A8J7GNR3"/>
<dbReference type="Pfam" id="PF01042">
    <property type="entry name" value="Ribonuc_L-PSP"/>
    <property type="match status" value="1"/>
</dbReference>
<dbReference type="RefSeq" id="WP_197007670.1">
    <property type="nucleotide sequence ID" value="NZ_BONS01000030.1"/>
</dbReference>
<dbReference type="CDD" id="cd06154">
    <property type="entry name" value="YjgF_YER057c_UK114_like_6"/>
    <property type="match status" value="1"/>
</dbReference>
<evidence type="ECO:0000313" key="3">
    <source>
        <dbReference type="Proteomes" id="UP000622552"/>
    </source>
</evidence>